<protein>
    <recommendedName>
        <fullName evidence="3">Glycosyltransferase</fullName>
    </recommendedName>
</protein>
<accession>A0A6A9UXG7</accession>
<gene>
    <name evidence="1" type="ORF">GC722_08015</name>
</gene>
<dbReference type="Gene3D" id="3.90.550.10">
    <property type="entry name" value="Spore Coat Polysaccharide Biosynthesis Protein SpsA, Chain A"/>
    <property type="match status" value="1"/>
</dbReference>
<dbReference type="CDD" id="cd00761">
    <property type="entry name" value="Glyco_tranf_GTA_type"/>
    <property type="match status" value="1"/>
</dbReference>
<sequence>MSTRVAGPQQHPGARLTVVVPVLSSGANTTAKTLLRGTDERVEHLVVDATADADPRGRMQRAVGRLPRSRAAAIHDRTAGPGRRRAEAIALALADLRTDWVTVVDAGDFVAPGFHLRVLEAAEQLGAPLVGFGHTRVRGPVRVPEPATEDSSGVVVAPAWRGLVGRGHRVGRLWSQLVHRSLLDSPGAPVPDVRLHHGADHLLGWALHLAAGSSALVEVPGYYRTVHGDADTSEEALLGRVRGHQQAIDLARGHIRADVLVPEAVRAALRMICRLVLADLDAGSRPRPRLVELADEVMTGVGRRTLDAARAGLEPGDQRLLAALRPAA</sequence>
<reference evidence="1 2" key="1">
    <citation type="submission" date="2019-12" db="EMBL/GenBank/DDBJ databases">
        <title>Auraticoccus cholistani sp. nov., an actinomycete isolated from soil of Cholistan desert.</title>
        <authorList>
            <person name="Cheema M.T."/>
        </authorList>
    </citation>
    <scope>NUCLEOTIDE SEQUENCE [LARGE SCALE GENOMIC DNA]</scope>
    <source>
        <strain evidence="1 2">F435</strain>
    </source>
</reference>
<dbReference type="Proteomes" id="UP000435304">
    <property type="component" value="Unassembled WGS sequence"/>
</dbReference>
<name>A0A6A9UXG7_9ACTN</name>
<dbReference type="SUPFAM" id="SSF53448">
    <property type="entry name" value="Nucleotide-diphospho-sugar transferases"/>
    <property type="match status" value="1"/>
</dbReference>
<keyword evidence="2" id="KW-1185">Reference proteome</keyword>
<organism evidence="1 2">
    <name type="scientific">Auraticoccus cholistanensis</name>
    <dbReference type="NCBI Taxonomy" id="2656650"/>
    <lineage>
        <taxon>Bacteria</taxon>
        <taxon>Bacillati</taxon>
        <taxon>Actinomycetota</taxon>
        <taxon>Actinomycetes</taxon>
        <taxon>Propionibacteriales</taxon>
        <taxon>Propionibacteriaceae</taxon>
        <taxon>Auraticoccus</taxon>
    </lineage>
</organism>
<evidence type="ECO:0008006" key="3">
    <source>
        <dbReference type="Google" id="ProtNLM"/>
    </source>
</evidence>
<evidence type="ECO:0000313" key="2">
    <source>
        <dbReference type="Proteomes" id="UP000435304"/>
    </source>
</evidence>
<dbReference type="RefSeq" id="WP_156609450.1">
    <property type="nucleotide sequence ID" value="NZ_WPCU01000005.1"/>
</dbReference>
<dbReference type="AlphaFoldDB" id="A0A6A9UXG7"/>
<dbReference type="EMBL" id="WPCU01000005">
    <property type="protein sequence ID" value="MVA75967.1"/>
    <property type="molecule type" value="Genomic_DNA"/>
</dbReference>
<evidence type="ECO:0000313" key="1">
    <source>
        <dbReference type="EMBL" id="MVA75967.1"/>
    </source>
</evidence>
<proteinExistence type="predicted"/>
<comment type="caution">
    <text evidence="1">The sequence shown here is derived from an EMBL/GenBank/DDBJ whole genome shotgun (WGS) entry which is preliminary data.</text>
</comment>
<dbReference type="InterPro" id="IPR029044">
    <property type="entry name" value="Nucleotide-diphossugar_trans"/>
</dbReference>